<name>A0A3M6UJ42_POCDA</name>
<feature type="domain" description="SRR1-like" evidence="2">
    <location>
        <begin position="114"/>
        <end position="273"/>
    </location>
</feature>
<dbReference type="GO" id="GO:0005737">
    <property type="term" value="C:cytoplasm"/>
    <property type="evidence" value="ECO:0007669"/>
    <property type="project" value="TreeGrafter"/>
</dbReference>
<comment type="caution">
    <text evidence="3">The sequence shown here is derived from an EMBL/GenBank/DDBJ whole genome shotgun (WGS) entry which is preliminary data.</text>
</comment>
<reference evidence="3 4" key="1">
    <citation type="journal article" date="2018" name="Sci. Rep.">
        <title>Comparative analysis of the Pocillopora damicornis genome highlights role of immune system in coral evolution.</title>
        <authorList>
            <person name="Cunning R."/>
            <person name="Bay R.A."/>
            <person name="Gillette P."/>
            <person name="Baker A.C."/>
            <person name="Traylor-Knowles N."/>
        </authorList>
    </citation>
    <scope>NUCLEOTIDE SEQUENCE [LARGE SCALE GENOMIC DNA]</scope>
    <source>
        <strain evidence="3">RSMAS</strain>
        <tissue evidence="3">Whole animal</tissue>
    </source>
</reference>
<evidence type="ECO:0000259" key="2">
    <source>
        <dbReference type="Pfam" id="PF07985"/>
    </source>
</evidence>
<evidence type="ECO:0000313" key="3">
    <source>
        <dbReference type="EMBL" id="RMX53665.1"/>
    </source>
</evidence>
<gene>
    <name evidence="3" type="ORF">pdam_00000291</name>
</gene>
<dbReference type="OrthoDB" id="551431at2759"/>
<keyword evidence="4" id="KW-1185">Reference proteome</keyword>
<dbReference type="SUPFAM" id="SSF101386">
    <property type="entry name" value="all-alpha NTP pyrophosphatases"/>
    <property type="match status" value="1"/>
</dbReference>
<dbReference type="InterPro" id="IPR012942">
    <property type="entry name" value="SRR1-like"/>
</dbReference>
<dbReference type="InterPro" id="IPR040044">
    <property type="entry name" value="SRR1L"/>
</dbReference>
<dbReference type="PANTHER" id="PTHR28626">
    <property type="entry name" value="SRR1-LIKE PROTEIN"/>
    <property type="match status" value="1"/>
</dbReference>
<dbReference type="EMBL" id="RCHS01001413">
    <property type="protein sequence ID" value="RMX53665.1"/>
    <property type="molecule type" value="Genomic_DNA"/>
</dbReference>
<dbReference type="PANTHER" id="PTHR28626:SF3">
    <property type="entry name" value="SRR1-LIKE PROTEIN"/>
    <property type="match status" value="1"/>
</dbReference>
<proteinExistence type="inferred from homology"/>
<evidence type="ECO:0000256" key="1">
    <source>
        <dbReference type="ARBA" id="ARBA00009856"/>
    </source>
</evidence>
<dbReference type="Proteomes" id="UP000275408">
    <property type="component" value="Unassembled WGS sequence"/>
</dbReference>
<dbReference type="GO" id="GO:0005634">
    <property type="term" value="C:nucleus"/>
    <property type="evidence" value="ECO:0007669"/>
    <property type="project" value="TreeGrafter"/>
</dbReference>
<accession>A0A3M6UJ42</accession>
<sequence>MSTMLCDSSQVDAEDMDVQEANAFRFSEEPSLEKIRQMQSQFAKERDWDQFHQPRNLVLAMVGEVGEVAELFQWKGEVKEGLPELLCDGHYKKKSCCPAESAVGPDNKFKVIPEEPVTDIVCYGIGKLSSCPIARYQFAFLLLLKELLKISGLCFVYEPHFSQDDKAVVEELGCSLIDHNEEGKRRVENLTLFFMLHCGKPLYNSVLWANWGLGLSNVIILGNRFTSYQERIPSRKLREEASYIYNILPYTSETPIPNTFHHSDIFNDSGIHWFPREVLATVPETLWKDCAEPVYCEDDPEIVTSDVNISVS</sequence>
<dbReference type="Pfam" id="PF07985">
    <property type="entry name" value="SRR1"/>
    <property type="match status" value="1"/>
</dbReference>
<organism evidence="3 4">
    <name type="scientific">Pocillopora damicornis</name>
    <name type="common">Cauliflower coral</name>
    <name type="synonym">Millepora damicornis</name>
    <dbReference type="NCBI Taxonomy" id="46731"/>
    <lineage>
        <taxon>Eukaryota</taxon>
        <taxon>Metazoa</taxon>
        <taxon>Cnidaria</taxon>
        <taxon>Anthozoa</taxon>
        <taxon>Hexacorallia</taxon>
        <taxon>Scleractinia</taxon>
        <taxon>Astrocoeniina</taxon>
        <taxon>Pocilloporidae</taxon>
        <taxon>Pocillopora</taxon>
    </lineage>
</organism>
<dbReference type="AlphaFoldDB" id="A0A3M6UJ42"/>
<dbReference type="STRING" id="46731.A0A3M6UJ42"/>
<dbReference type="Gene3D" id="1.10.287.1080">
    <property type="entry name" value="MazG-like"/>
    <property type="match status" value="1"/>
</dbReference>
<evidence type="ECO:0000313" key="4">
    <source>
        <dbReference type="Proteomes" id="UP000275408"/>
    </source>
</evidence>
<protein>
    <recommendedName>
        <fullName evidence="2">SRR1-like domain-containing protein</fullName>
    </recommendedName>
</protein>
<comment type="similarity">
    <text evidence="1">Belongs to the SRR1 family.</text>
</comment>